<feature type="region of interest" description="Disordered" evidence="7">
    <location>
        <begin position="1"/>
        <end position="23"/>
    </location>
</feature>
<dbReference type="InterPro" id="IPR000086">
    <property type="entry name" value="NUDIX_hydrolase_dom"/>
</dbReference>
<evidence type="ECO:0000256" key="4">
    <source>
        <dbReference type="ARBA" id="ARBA00022801"/>
    </source>
</evidence>
<feature type="domain" description="Nudix hydrolase" evidence="8">
    <location>
        <begin position="18"/>
        <end position="218"/>
    </location>
</feature>
<dbReference type="InterPro" id="IPR015797">
    <property type="entry name" value="NUDIX_hydrolase-like_dom_sf"/>
</dbReference>
<keyword evidence="6" id="KW-0464">Manganese</keyword>
<sequence>MPQRRDASSRREVREVQEPRPSSSVLLLSPTNEILLLHRVQTSRSFASAHVFPGGNLDAFHDGEIPGAGSPARHRDGPAYRMGAIRETFEETGILLATRNGALVDLSVEQRTEARKQVHGNEVRFGDFLQSIGAVADTAGLTPFTRWITPASMAKRFTTQMYLYQLPVSPSREGPPSEMLVPTADGGVEHTAAQFAPVQAFLQRAAEGGIVLFPPQAYLMALLGRFLAGPPAAAADPEAADPEAAALHYAGQRSRLAAFLGQVVTADTERGRRHRTAGIAWADKAICPYHVLLREEDGRVVLGLDKPGPELEGTDRGGDWERVALVKFGAGGPSDVEIRMREDVVGAAAAAAAAAGAPAKTGSRV</sequence>
<gene>
    <name evidence="9" type="ORF">UV8b_01644</name>
</gene>
<dbReference type="PANTHER" id="PTHR12318:SF0">
    <property type="entry name" value="ACYL-COENZYME A DIPHOSPHATASE NUDT19"/>
    <property type="match status" value="1"/>
</dbReference>
<evidence type="ECO:0000256" key="1">
    <source>
        <dbReference type="ARBA" id="ARBA00001936"/>
    </source>
</evidence>
<evidence type="ECO:0000313" key="10">
    <source>
        <dbReference type="Proteomes" id="UP000027002"/>
    </source>
</evidence>
<dbReference type="RefSeq" id="XP_042995076.1">
    <property type="nucleotide sequence ID" value="XM_043139142.1"/>
</dbReference>
<dbReference type="PROSITE" id="PS51462">
    <property type="entry name" value="NUDIX"/>
    <property type="match status" value="1"/>
</dbReference>
<comment type="cofactor">
    <cofactor evidence="1">
        <name>Mn(2+)</name>
        <dbReference type="ChEBI" id="CHEBI:29035"/>
    </cofactor>
</comment>
<dbReference type="GO" id="GO:0005739">
    <property type="term" value="C:mitochondrion"/>
    <property type="evidence" value="ECO:0007669"/>
    <property type="project" value="TreeGrafter"/>
</dbReference>
<dbReference type="CDD" id="cd18870">
    <property type="entry name" value="NUDIX_AcylCoAdiphos_Nudt19"/>
    <property type="match status" value="1"/>
</dbReference>
<evidence type="ECO:0000256" key="2">
    <source>
        <dbReference type="ARBA" id="ARBA00001946"/>
    </source>
</evidence>
<dbReference type="Gene3D" id="3.90.79.10">
    <property type="entry name" value="Nucleoside Triphosphate Pyrophosphohydrolase"/>
    <property type="match status" value="1"/>
</dbReference>
<protein>
    <recommendedName>
        <fullName evidence="8">Nudix hydrolase domain-containing protein</fullName>
    </recommendedName>
</protein>
<dbReference type="SUPFAM" id="SSF55811">
    <property type="entry name" value="Nudix"/>
    <property type="match status" value="1"/>
</dbReference>
<dbReference type="AlphaFoldDB" id="A0A8E5MEK9"/>
<evidence type="ECO:0000256" key="7">
    <source>
        <dbReference type="SAM" id="MobiDB-lite"/>
    </source>
</evidence>
<feature type="compositionally biased region" description="Basic and acidic residues" evidence="7">
    <location>
        <begin position="1"/>
        <end position="18"/>
    </location>
</feature>
<reference evidence="9" key="1">
    <citation type="submission" date="2020-03" db="EMBL/GenBank/DDBJ databases">
        <title>A mixture of massive structural variations and highly conserved coding sequences in Ustilaginoidea virens genome.</title>
        <authorList>
            <person name="Zhang K."/>
            <person name="Zhao Z."/>
            <person name="Zhang Z."/>
            <person name="Li Y."/>
            <person name="Hsiang T."/>
            <person name="Sun W."/>
        </authorList>
    </citation>
    <scope>NUCLEOTIDE SEQUENCE</scope>
    <source>
        <strain evidence="9">UV-8b</strain>
    </source>
</reference>
<accession>A0A8E5MEK9</accession>
<dbReference type="GeneID" id="66062422"/>
<dbReference type="PANTHER" id="PTHR12318">
    <property type="entry name" value="TESTOSTERONE-REGULATED PROTEIN RP2"/>
    <property type="match status" value="1"/>
</dbReference>
<keyword evidence="3" id="KW-0479">Metal-binding</keyword>
<proteinExistence type="predicted"/>
<organism evidence="9 10">
    <name type="scientific">Ustilaginoidea virens</name>
    <name type="common">Rice false smut fungus</name>
    <name type="synonym">Villosiclava virens</name>
    <dbReference type="NCBI Taxonomy" id="1159556"/>
    <lineage>
        <taxon>Eukaryota</taxon>
        <taxon>Fungi</taxon>
        <taxon>Dikarya</taxon>
        <taxon>Ascomycota</taxon>
        <taxon>Pezizomycotina</taxon>
        <taxon>Sordariomycetes</taxon>
        <taxon>Hypocreomycetidae</taxon>
        <taxon>Hypocreales</taxon>
        <taxon>Clavicipitaceae</taxon>
        <taxon>Ustilaginoidea</taxon>
    </lineage>
</organism>
<evidence type="ECO:0000259" key="8">
    <source>
        <dbReference type="PROSITE" id="PS51462"/>
    </source>
</evidence>
<dbReference type="KEGG" id="uvi:66062422"/>
<comment type="cofactor">
    <cofactor evidence="2">
        <name>Mg(2+)</name>
        <dbReference type="ChEBI" id="CHEBI:18420"/>
    </cofactor>
</comment>
<dbReference type="Proteomes" id="UP000027002">
    <property type="component" value="Chromosome 1"/>
</dbReference>
<name>A0A8E5MEK9_USTVR</name>
<keyword evidence="4" id="KW-0378">Hydrolase</keyword>
<dbReference type="EMBL" id="CP072753">
    <property type="protein sequence ID" value="QUC17403.1"/>
    <property type="molecule type" value="Genomic_DNA"/>
</dbReference>
<dbReference type="GO" id="GO:0046872">
    <property type="term" value="F:metal ion binding"/>
    <property type="evidence" value="ECO:0007669"/>
    <property type="project" value="UniProtKB-KW"/>
</dbReference>
<keyword evidence="5" id="KW-0460">Magnesium</keyword>
<evidence type="ECO:0000313" key="9">
    <source>
        <dbReference type="EMBL" id="QUC17403.1"/>
    </source>
</evidence>
<dbReference type="OrthoDB" id="1695362at2759"/>
<evidence type="ECO:0000256" key="3">
    <source>
        <dbReference type="ARBA" id="ARBA00022723"/>
    </source>
</evidence>
<dbReference type="GO" id="GO:0016818">
    <property type="term" value="F:hydrolase activity, acting on acid anhydrides, in phosphorus-containing anhydrides"/>
    <property type="evidence" value="ECO:0007669"/>
    <property type="project" value="InterPro"/>
</dbReference>
<evidence type="ECO:0000256" key="6">
    <source>
        <dbReference type="ARBA" id="ARBA00023211"/>
    </source>
</evidence>
<keyword evidence="10" id="KW-1185">Reference proteome</keyword>
<evidence type="ECO:0000256" key="5">
    <source>
        <dbReference type="ARBA" id="ARBA00022842"/>
    </source>
</evidence>
<dbReference type="InterPro" id="IPR039121">
    <property type="entry name" value="NUDT19"/>
</dbReference>